<evidence type="ECO:0000256" key="1">
    <source>
        <dbReference type="ARBA" id="ARBA00001462"/>
    </source>
</evidence>
<dbReference type="EC" id="3.2.1.55" evidence="5"/>
<evidence type="ECO:0000256" key="2">
    <source>
        <dbReference type="ARBA" id="ARBA00004881"/>
    </source>
</evidence>
<dbReference type="RefSeq" id="WP_249865635.1">
    <property type="nucleotide sequence ID" value="NZ_CP027059.1"/>
</dbReference>
<evidence type="ECO:0000313" key="11">
    <source>
        <dbReference type="Proteomes" id="UP001057134"/>
    </source>
</evidence>
<dbReference type="PANTHER" id="PTHR43576:SF3">
    <property type="entry name" value="ALPHA-L-ARABINOFURANOSIDASE C"/>
    <property type="match status" value="1"/>
</dbReference>
<feature type="domain" description="Alpha-L-arabinofuranosidase C-terminal" evidence="9">
    <location>
        <begin position="456"/>
        <end position="663"/>
    </location>
</feature>
<dbReference type="Pfam" id="PF22848">
    <property type="entry name" value="ASD1_dom"/>
    <property type="match status" value="1"/>
</dbReference>
<dbReference type="SMART" id="SM00813">
    <property type="entry name" value="Alpha-L-AF_C"/>
    <property type="match status" value="1"/>
</dbReference>
<keyword evidence="6 10" id="KW-0378">Hydrolase</keyword>
<comment type="subunit">
    <text evidence="4">Homohexamer; trimer of dimers.</text>
</comment>
<comment type="catalytic activity">
    <reaction evidence="1">
        <text>Hydrolysis of terminal non-reducing alpha-L-arabinofuranoside residues in alpha-L-arabinosides.</text>
        <dbReference type="EC" id="3.2.1.55"/>
    </reaction>
</comment>
<organism evidence="10 11">
    <name type="scientific">Paenibacillus konkukensis</name>
    <dbReference type="NCBI Taxonomy" id="2020716"/>
    <lineage>
        <taxon>Bacteria</taxon>
        <taxon>Bacillati</taxon>
        <taxon>Bacillota</taxon>
        <taxon>Bacilli</taxon>
        <taxon>Bacillales</taxon>
        <taxon>Paenibacillaceae</taxon>
        <taxon>Paenibacillus</taxon>
    </lineage>
</organism>
<reference evidence="10" key="2">
    <citation type="journal article" date="2021" name="J Anim Sci Technol">
        <title>Complete genome sequence of Paenibacillus konkukensis sp. nov. SK3146 as a potential probiotic strain.</title>
        <authorList>
            <person name="Jung H.I."/>
            <person name="Park S."/>
            <person name="Niu K.M."/>
            <person name="Lee S.W."/>
            <person name="Kothari D."/>
            <person name="Yi K.J."/>
            <person name="Kim S.K."/>
        </authorList>
    </citation>
    <scope>NUCLEOTIDE SEQUENCE</scope>
    <source>
        <strain evidence="10">SK3146</strain>
    </source>
</reference>
<evidence type="ECO:0000256" key="5">
    <source>
        <dbReference type="ARBA" id="ARBA00012670"/>
    </source>
</evidence>
<name>A0ABY4RNT9_9BACL</name>
<gene>
    <name evidence="10" type="ORF">SK3146_02822</name>
</gene>
<protein>
    <recommendedName>
        <fullName evidence="5">non-reducing end alpha-L-arabinofuranosidase</fullName>
        <ecNumber evidence="5">3.2.1.55</ecNumber>
    </recommendedName>
</protein>
<dbReference type="InterPro" id="IPR017853">
    <property type="entry name" value="GH"/>
</dbReference>
<evidence type="ECO:0000256" key="7">
    <source>
        <dbReference type="ARBA" id="ARBA00023277"/>
    </source>
</evidence>
<dbReference type="Proteomes" id="UP001057134">
    <property type="component" value="Chromosome"/>
</dbReference>
<dbReference type="Pfam" id="PF06964">
    <property type="entry name" value="Alpha-L-AF_C"/>
    <property type="match status" value="1"/>
</dbReference>
<sequence>MMVNVQNARLTIGRDIADHCIHPYIFGHFIEDIDDHMPAMLAYPLTNMDFEEEDHNLDGVSGPWYPLNFGKHTQYALEPPARFHSGHSQKIRIFNKDRCASGIGQRMQVDGSIPYAVRMYVRATRELNAVHLKLVDRANGDMLGELELEVNSHSWKEVTGRITASRSCAAAELQVWAVPLPPAAWADSTSTGVIWFDHISLLPEGQTGLLKREVFEMAKALNGGILRLGGNYISLYHWEEFVGPVYLRPNYVNEAWEQAGQVHKYFGTDEFVDLCRQLAAEPQICVNMGTGTAEEAARWVEYCNGDASTPMGALRASHGHPEPYRVKYWEVGNEMYGPWQAGVCSAETYAQQFLTFAAAMKAKDPSIVLLGCGTARDSLVPGWNRIVLETAGHAMDFITLHIYQGQNFFPIDAATPGSDRFKAIAAFSETARYLFEEIESIIQGREDLRHLKIAVTEWNTMYFPNPDMPNNHTLEAAVANACMLNEMIRQSHLVQIANFSDLVNGWVGGCIRVGDHYERMKKPGWSGKNDVIFGTATYHLLRLYANRNLHRVVQTRTQSGTFHAGPCKLPMECDSLPNVDTVACISETGDLLTVFVVNRTLEPTELVCDLGAWKPKEEVLLHTLTGEHYERYNTVFEPSLITAEAQRVRIDGSVWTYELRPHSVYVLEVPLQQSS</sequence>
<dbReference type="PANTHER" id="PTHR43576">
    <property type="entry name" value="ALPHA-L-ARABINOFURANOSIDASE C-RELATED"/>
    <property type="match status" value="1"/>
</dbReference>
<accession>A0ABY4RNT9</accession>
<dbReference type="InterPro" id="IPR013780">
    <property type="entry name" value="Glyco_hydro_b"/>
</dbReference>
<dbReference type="InterPro" id="IPR055235">
    <property type="entry name" value="ASD1_cat"/>
</dbReference>
<keyword evidence="11" id="KW-1185">Reference proteome</keyword>
<dbReference type="EMBL" id="CP027059">
    <property type="protein sequence ID" value="UQZ83635.1"/>
    <property type="molecule type" value="Genomic_DNA"/>
</dbReference>
<evidence type="ECO:0000256" key="8">
    <source>
        <dbReference type="ARBA" id="ARBA00023295"/>
    </source>
</evidence>
<dbReference type="SUPFAM" id="SSF51445">
    <property type="entry name" value="(Trans)glycosidases"/>
    <property type="match status" value="1"/>
</dbReference>
<dbReference type="InterPro" id="IPR010720">
    <property type="entry name" value="Alpha-L-AF_C"/>
</dbReference>
<reference evidence="10" key="1">
    <citation type="submission" date="2018-02" db="EMBL/GenBank/DDBJ databases">
        <authorList>
            <person name="Kim S.-K."/>
            <person name="Jung H.-I."/>
            <person name="Lee S.-W."/>
        </authorList>
    </citation>
    <scope>NUCLEOTIDE SEQUENCE</scope>
    <source>
        <strain evidence="10">SK3146</strain>
    </source>
</reference>
<dbReference type="GO" id="GO:0046556">
    <property type="term" value="F:alpha-L-arabinofuranosidase activity"/>
    <property type="evidence" value="ECO:0007669"/>
    <property type="project" value="UniProtKB-EC"/>
</dbReference>
<proteinExistence type="inferred from homology"/>
<evidence type="ECO:0000256" key="4">
    <source>
        <dbReference type="ARBA" id="ARBA00011165"/>
    </source>
</evidence>
<evidence type="ECO:0000256" key="3">
    <source>
        <dbReference type="ARBA" id="ARBA00007186"/>
    </source>
</evidence>
<evidence type="ECO:0000259" key="9">
    <source>
        <dbReference type="SMART" id="SM00813"/>
    </source>
</evidence>
<comment type="similarity">
    <text evidence="3">Belongs to the glycosyl hydrolase 51 family.</text>
</comment>
<dbReference type="Gene3D" id="2.60.40.1180">
    <property type="entry name" value="Golgi alpha-mannosidase II"/>
    <property type="match status" value="1"/>
</dbReference>
<evidence type="ECO:0000313" key="10">
    <source>
        <dbReference type="EMBL" id="UQZ83635.1"/>
    </source>
</evidence>
<dbReference type="SUPFAM" id="SSF51011">
    <property type="entry name" value="Glycosyl hydrolase domain"/>
    <property type="match status" value="1"/>
</dbReference>
<comment type="pathway">
    <text evidence="2">Glycan metabolism.</text>
</comment>
<dbReference type="Gene3D" id="2.60.120.260">
    <property type="entry name" value="Galactose-binding domain-like"/>
    <property type="match status" value="1"/>
</dbReference>
<evidence type="ECO:0000256" key="6">
    <source>
        <dbReference type="ARBA" id="ARBA00022801"/>
    </source>
</evidence>
<keyword evidence="7" id="KW-0119">Carbohydrate metabolism</keyword>
<dbReference type="Gene3D" id="3.20.20.80">
    <property type="entry name" value="Glycosidases"/>
    <property type="match status" value="1"/>
</dbReference>
<keyword evidence="8 10" id="KW-0326">Glycosidase</keyword>